<dbReference type="Proteomes" id="UP000037035">
    <property type="component" value="Unassembled WGS sequence"/>
</dbReference>
<protein>
    <submittedName>
        <fullName evidence="2">Uncharacterized protein</fullName>
    </submittedName>
</protein>
<dbReference type="EMBL" id="LAVV01010409">
    <property type="protein sequence ID" value="KNZ49083.1"/>
    <property type="molecule type" value="Genomic_DNA"/>
</dbReference>
<evidence type="ECO:0000313" key="3">
    <source>
        <dbReference type="Proteomes" id="UP000037035"/>
    </source>
</evidence>
<dbReference type="AlphaFoldDB" id="A0A0L6UKM8"/>
<keyword evidence="3" id="KW-1185">Reference proteome</keyword>
<organism evidence="2 3">
    <name type="scientific">Puccinia sorghi</name>
    <dbReference type="NCBI Taxonomy" id="27349"/>
    <lineage>
        <taxon>Eukaryota</taxon>
        <taxon>Fungi</taxon>
        <taxon>Dikarya</taxon>
        <taxon>Basidiomycota</taxon>
        <taxon>Pucciniomycotina</taxon>
        <taxon>Pucciniomycetes</taxon>
        <taxon>Pucciniales</taxon>
        <taxon>Pucciniaceae</taxon>
        <taxon>Puccinia</taxon>
    </lineage>
</organism>
<evidence type="ECO:0000256" key="1">
    <source>
        <dbReference type="SAM" id="MobiDB-lite"/>
    </source>
</evidence>
<feature type="region of interest" description="Disordered" evidence="1">
    <location>
        <begin position="30"/>
        <end position="49"/>
    </location>
</feature>
<dbReference type="VEuPathDB" id="FungiDB:VP01_521g5"/>
<comment type="caution">
    <text evidence="2">The sequence shown here is derived from an EMBL/GenBank/DDBJ whole genome shotgun (WGS) entry which is preliminary data.</text>
</comment>
<name>A0A0L6UKM8_9BASI</name>
<accession>A0A0L6UKM8</accession>
<proteinExistence type="predicted"/>
<evidence type="ECO:0000313" key="2">
    <source>
        <dbReference type="EMBL" id="KNZ49083.1"/>
    </source>
</evidence>
<sequence length="249" mass="28724">MSTDRQKKSSEILSTTLKLSFGQRTPRSDVLKNWRRQQKKESHPLNRRQPPLRLLTSPYLLHNPCNLRTCPTRRALFPILAARPLKRDHPRRPVSWSVYCSLLNMQALSSLLLCLSRCPPYGLPKCKNSFAILRWDDSEAKLYLNLMAEAVTFGLLPELKMKVHDFQLLLTTPFKYSTFKQRVASFDKNLLRRTLSELRTPLPPSKPPTRPNHRPKKTCGLYVHSVRIPLCTRCAVQVIRSSSHLASET</sequence>
<reference evidence="2 3" key="1">
    <citation type="submission" date="2015-08" db="EMBL/GenBank/DDBJ databases">
        <title>Next Generation Sequencing and Analysis of the Genome of Puccinia sorghi L Schw, the Causal Agent of Maize Common Rust.</title>
        <authorList>
            <person name="Rochi L."/>
            <person name="Burguener G."/>
            <person name="Darino M."/>
            <person name="Turjanski A."/>
            <person name="Kreff E."/>
            <person name="Dieguez M.J."/>
            <person name="Sacco F."/>
        </authorList>
    </citation>
    <scope>NUCLEOTIDE SEQUENCE [LARGE SCALE GENOMIC DNA]</scope>
    <source>
        <strain evidence="2 3">RO10H11247</strain>
    </source>
</reference>
<gene>
    <name evidence="2" type="ORF">VP01_521g5</name>
</gene>